<feature type="region of interest" description="Disordered" evidence="5">
    <location>
        <begin position="1"/>
        <end position="76"/>
    </location>
</feature>
<proteinExistence type="inferred from homology"/>
<comment type="similarity">
    <text evidence="3">Belongs to the WD repeat GAD-1 family.</text>
</comment>
<dbReference type="InterPro" id="IPR036322">
    <property type="entry name" value="WD40_repeat_dom_sf"/>
</dbReference>
<dbReference type="AlphaFoldDB" id="A0A1D1V2B8"/>
<organism evidence="6 7">
    <name type="scientific">Ramazzottius varieornatus</name>
    <name type="common">Water bear</name>
    <name type="synonym">Tardigrade</name>
    <dbReference type="NCBI Taxonomy" id="947166"/>
    <lineage>
        <taxon>Eukaryota</taxon>
        <taxon>Metazoa</taxon>
        <taxon>Ecdysozoa</taxon>
        <taxon>Tardigrada</taxon>
        <taxon>Eutardigrada</taxon>
        <taxon>Parachela</taxon>
        <taxon>Hypsibioidea</taxon>
        <taxon>Ramazzottiidae</taxon>
        <taxon>Ramazzottius</taxon>
    </lineage>
</organism>
<evidence type="ECO:0000256" key="2">
    <source>
        <dbReference type="ARBA" id="ARBA00022737"/>
    </source>
</evidence>
<evidence type="ECO:0000313" key="6">
    <source>
        <dbReference type="EMBL" id="GAU95891.1"/>
    </source>
</evidence>
<dbReference type="GO" id="GO:0035861">
    <property type="term" value="C:site of double-strand break"/>
    <property type="evidence" value="ECO:0007669"/>
    <property type="project" value="TreeGrafter"/>
</dbReference>
<dbReference type="CDD" id="cd00200">
    <property type="entry name" value="WD40"/>
    <property type="match status" value="1"/>
</dbReference>
<dbReference type="OrthoDB" id="10264376at2759"/>
<feature type="region of interest" description="Disordered" evidence="5">
    <location>
        <begin position="112"/>
        <end position="194"/>
    </location>
</feature>
<keyword evidence="7" id="KW-1185">Reference proteome</keyword>
<feature type="compositionally biased region" description="Polar residues" evidence="5">
    <location>
        <begin position="61"/>
        <end position="72"/>
    </location>
</feature>
<dbReference type="FunFam" id="2.130.10.10:FF:001319">
    <property type="entry name" value="Gastrulation defective protein 1"/>
    <property type="match status" value="1"/>
</dbReference>
<sequence length="694" mass="76086">MDEDLEEMRSLRLRSSGGRKNNNRDADSDDDDDTIRHYDRQAATAARSVTTSANALDRPVSLTSRPNTTSSAGADEAEAMARVMGFAGFASGNSRKARNFDIEAMVQTAREQAIRQESDDDDDGVQSIPSRPAYQKFPLPPKAASGPTLPPASSIETGPSEPKDSGLPSAEEEGNDTDEDDDNEGEDKNDGTKDEWKVPCAYDLTFEHGEKAVTALTLDPAGARFVTGSTDFEVKLWDFGGMQANLNPFRTCRPCEAHTINNLSFSNGGEQILVCSGNAQPKIIDREGYNVLECPKGFQYIKDMVATKGHISTVNGGAFSPKVKNEFMSCSDDGSVRIWTTDDKEKHKYCIKMKAANGLPTRPSTCTYSKDGKFIAAGCQDGSIQVYDLTKTSFVAPAKLIRSAHQSVGKNEHCVTSVCFSYDGKMICSRGLDGALRLWDLATPKKVVFEATGLPCLYPQTDCLFSPNDKLVITGTSVRKDAGQSKLVIYDRATWQLIKELAVVTESIIRIAWHPKLNQIFASTAEGQVKVFFDPNMSHNGALLCRTSKKRRAKLTDAVTADYIITPFALPMFKEEKQRSKQAQFERARKDPVKSRKPELPMTGPGAGGRVGQAGGTISSYLVRKLGYAQKLPDEDINPRDALLRHAEAAKNDPYWVSPAYSKTQPKTIFQTPAQVAEIDIAERARKRPKMEGP</sequence>
<dbReference type="SMART" id="SM00320">
    <property type="entry name" value="WD40"/>
    <property type="match status" value="6"/>
</dbReference>
<dbReference type="PANTHER" id="PTHR16017">
    <property type="entry name" value="GASTRULATION DEFECTIVE PROTEIN 1-RELATED"/>
    <property type="match status" value="1"/>
</dbReference>
<feature type="region of interest" description="Disordered" evidence="5">
    <location>
        <begin position="575"/>
        <end position="613"/>
    </location>
</feature>
<accession>A0A1D1V2B8</accession>
<protein>
    <submittedName>
        <fullName evidence="6">Uncharacterized protein</fullName>
    </submittedName>
</protein>
<dbReference type="Pfam" id="PF00400">
    <property type="entry name" value="WD40"/>
    <property type="match status" value="4"/>
</dbReference>
<evidence type="ECO:0000256" key="1">
    <source>
        <dbReference type="ARBA" id="ARBA00022574"/>
    </source>
</evidence>
<feature type="repeat" description="WD" evidence="4">
    <location>
        <begin position="206"/>
        <end position="238"/>
    </location>
</feature>
<keyword evidence="2" id="KW-0677">Repeat</keyword>
<name>A0A1D1V2B8_RAMVA</name>
<dbReference type="InterPro" id="IPR051858">
    <property type="entry name" value="WD_repeat_GAD-1"/>
</dbReference>
<evidence type="ECO:0000313" key="7">
    <source>
        <dbReference type="Proteomes" id="UP000186922"/>
    </source>
</evidence>
<gene>
    <name evidence="6" type="primary">RvY_07426-1</name>
    <name evidence="6" type="synonym">RvY_07426.1</name>
    <name evidence="6" type="ORF">RvY_07426</name>
</gene>
<feature type="repeat" description="WD" evidence="4">
    <location>
        <begin position="408"/>
        <end position="449"/>
    </location>
</feature>
<evidence type="ECO:0000256" key="5">
    <source>
        <dbReference type="SAM" id="MobiDB-lite"/>
    </source>
</evidence>
<dbReference type="PANTHER" id="PTHR16017:SF0">
    <property type="entry name" value="WD REPEAT-CONTAINING PROTEIN 70"/>
    <property type="match status" value="1"/>
</dbReference>
<dbReference type="Proteomes" id="UP000186922">
    <property type="component" value="Unassembled WGS sequence"/>
</dbReference>
<comment type="caution">
    <text evidence="6">The sequence shown here is derived from an EMBL/GenBank/DDBJ whole genome shotgun (WGS) entry which is preliminary data.</text>
</comment>
<dbReference type="GO" id="GO:0005634">
    <property type="term" value="C:nucleus"/>
    <property type="evidence" value="ECO:0007669"/>
    <property type="project" value="TreeGrafter"/>
</dbReference>
<keyword evidence="1 4" id="KW-0853">WD repeat</keyword>
<feature type="compositionally biased region" description="Low complexity" evidence="5">
    <location>
        <begin position="42"/>
        <end position="55"/>
    </location>
</feature>
<dbReference type="STRING" id="947166.A0A1D1V2B8"/>
<reference evidence="6 7" key="1">
    <citation type="journal article" date="2016" name="Nat. Commun.">
        <title>Extremotolerant tardigrade genome and improved radiotolerance of human cultured cells by tardigrade-unique protein.</title>
        <authorList>
            <person name="Hashimoto T."/>
            <person name="Horikawa D.D."/>
            <person name="Saito Y."/>
            <person name="Kuwahara H."/>
            <person name="Kozuka-Hata H."/>
            <person name="Shin-I T."/>
            <person name="Minakuchi Y."/>
            <person name="Ohishi K."/>
            <person name="Motoyama A."/>
            <person name="Aizu T."/>
            <person name="Enomoto A."/>
            <person name="Kondo K."/>
            <person name="Tanaka S."/>
            <person name="Hara Y."/>
            <person name="Koshikawa S."/>
            <person name="Sagara H."/>
            <person name="Miura T."/>
            <person name="Yokobori S."/>
            <person name="Miyagawa K."/>
            <person name="Suzuki Y."/>
            <person name="Kubo T."/>
            <person name="Oyama M."/>
            <person name="Kohara Y."/>
            <person name="Fujiyama A."/>
            <person name="Arakawa K."/>
            <person name="Katayama T."/>
            <person name="Toyoda A."/>
            <person name="Kunieda T."/>
        </authorList>
    </citation>
    <scope>NUCLEOTIDE SEQUENCE [LARGE SCALE GENOMIC DNA]</scope>
    <source>
        <strain evidence="6 7">YOKOZUNA-1</strain>
    </source>
</reference>
<evidence type="ECO:0000256" key="4">
    <source>
        <dbReference type="PROSITE-ProRule" id="PRU00221"/>
    </source>
</evidence>
<dbReference type="SUPFAM" id="SSF50978">
    <property type="entry name" value="WD40 repeat-like"/>
    <property type="match status" value="1"/>
</dbReference>
<feature type="compositionally biased region" description="Basic and acidic residues" evidence="5">
    <location>
        <begin position="575"/>
        <end position="599"/>
    </location>
</feature>
<dbReference type="InterPro" id="IPR001680">
    <property type="entry name" value="WD40_rpt"/>
</dbReference>
<dbReference type="PROSITE" id="PS50294">
    <property type="entry name" value="WD_REPEATS_REGION"/>
    <property type="match status" value="3"/>
</dbReference>
<evidence type="ECO:0000256" key="3">
    <source>
        <dbReference type="ARBA" id="ARBA00038343"/>
    </source>
</evidence>
<dbReference type="Gene3D" id="2.130.10.10">
    <property type="entry name" value="YVTN repeat-like/Quinoprotein amine dehydrogenase"/>
    <property type="match status" value="3"/>
</dbReference>
<feature type="compositionally biased region" description="Acidic residues" evidence="5">
    <location>
        <begin position="170"/>
        <end position="185"/>
    </location>
</feature>
<feature type="repeat" description="WD" evidence="4">
    <location>
        <begin position="307"/>
        <end position="349"/>
    </location>
</feature>
<dbReference type="EMBL" id="BDGG01000003">
    <property type="protein sequence ID" value="GAU95891.1"/>
    <property type="molecule type" value="Genomic_DNA"/>
</dbReference>
<dbReference type="InterPro" id="IPR015943">
    <property type="entry name" value="WD40/YVTN_repeat-like_dom_sf"/>
</dbReference>
<dbReference type="PROSITE" id="PS50082">
    <property type="entry name" value="WD_REPEATS_2"/>
    <property type="match status" value="3"/>
</dbReference>